<name>A0A1B6GMS4_9HEMI</name>
<feature type="non-terminal residue" evidence="1">
    <location>
        <position position="185"/>
    </location>
</feature>
<dbReference type="EMBL" id="GECZ01006146">
    <property type="protein sequence ID" value="JAS63623.1"/>
    <property type="molecule type" value="Transcribed_RNA"/>
</dbReference>
<protein>
    <submittedName>
        <fullName evidence="1">Uncharacterized protein</fullName>
    </submittedName>
</protein>
<proteinExistence type="predicted"/>
<accession>A0A1B6GMS4</accession>
<reference evidence="1" key="1">
    <citation type="submission" date="2015-11" db="EMBL/GenBank/DDBJ databases">
        <title>De novo transcriptome assembly of four potential Pierce s Disease insect vectors from Arizona vineyards.</title>
        <authorList>
            <person name="Tassone E.E."/>
        </authorList>
    </citation>
    <scope>NUCLEOTIDE SEQUENCE</scope>
</reference>
<evidence type="ECO:0000313" key="1">
    <source>
        <dbReference type="EMBL" id="JAS63623.1"/>
    </source>
</evidence>
<organism evidence="1">
    <name type="scientific">Cuerna arida</name>
    <dbReference type="NCBI Taxonomy" id="1464854"/>
    <lineage>
        <taxon>Eukaryota</taxon>
        <taxon>Metazoa</taxon>
        <taxon>Ecdysozoa</taxon>
        <taxon>Arthropoda</taxon>
        <taxon>Hexapoda</taxon>
        <taxon>Insecta</taxon>
        <taxon>Pterygota</taxon>
        <taxon>Neoptera</taxon>
        <taxon>Paraneoptera</taxon>
        <taxon>Hemiptera</taxon>
        <taxon>Auchenorrhyncha</taxon>
        <taxon>Membracoidea</taxon>
        <taxon>Cicadellidae</taxon>
        <taxon>Cicadellinae</taxon>
        <taxon>Proconiini</taxon>
        <taxon>Cuerna</taxon>
    </lineage>
</organism>
<dbReference type="AlphaFoldDB" id="A0A1B6GMS4"/>
<feature type="non-terminal residue" evidence="1">
    <location>
        <position position="1"/>
    </location>
</feature>
<sequence length="185" mass="21302">LKNIVGLTVLEATFKLPISDRHYIHTAAALYQAVTKSSNVQFLKKDNLTNKRSIIYAKLLVIPEFPSFPVTTSRIRMVRNHKISIVKKGRPRGTLSYNFTYITDWYDQKPLQDALSQPDVVVLERVDVSRIPKKIEKMTQFKVDHQKFNIKRILLELDLTASIQLKASTGDGTYEEWYSAHQAHT</sequence>
<gene>
    <name evidence="1" type="ORF">g.714</name>
</gene>